<proteinExistence type="predicted"/>
<name>A0A6J5KVG5_9CAUD</name>
<accession>A0A6J5KVG5</accession>
<organism evidence="1">
    <name type="scientific">uncultured Caudovirales phage</name>
    <dbReference type="NCBI Taxonomy" id="2100421"/>
    <lineage>
        <taxon>Viruses</taxon>
        <taxon>Duplodnaviria</taxon>
        <taxon>Heunggongvirae</taxon>
        <taxon>Uroviricota</taxon>
        <taxon>Caudoviricetes</taxon>
        <taxon>Peduoviridae</taxon>
        <taxon>Maltschvirus</taxon>
        <taxon>Maltschvirus maltsch</taxon>
    </lineage>
</organism>
<sequence>MARQFFKGSFKHKVSNSAITDLTMPTFAGITSLIANPNGSLSINASAATDVSTPVKYEIYISTTNVSLFSLSNISLIVNSLPCLAFQDSSGNILTSQLYYVGIRAVDSVGNRNTNTVILSATSVGMPDTSTFSLLTSLNAKIGTPTLSTVSADINSRLASSSYVAPDNTDILAIKAKTDNLPIDPASNTQVNTRLATSSYVAPDNTSITAIKSKTDQLNFTLGNINSIAVVVSDKTGYELTSTERSAISVAVESALINDTDGQALIATIVAAIGNVNVDEAALVTAIRSDIERSGGMLENTKLNTSLIPALL</sequence>
<gene>
    <name evidence="1" type="ORF">UFOVP53_74</name>
</gene>
<dbReference type="EMBL" id="LR796189">
    <property type="protein sequence ID" value="CAB4125175.1"/>
    <property type="molecule type" value="Genomic_DNA"/>
</dbReference>
<reference evidence="1" key="1">
    <citation type="submission" date="2020-04" db="EMBL/GenBank/DDBJ databases">
        <authorList>
            <person name="Chiriac C."/>
            <person name="Salcher M."/>
            <person name="Ghai R."/>
            <person name="Kavagutti S V."/>
        </authorList>
    </citation>
    <scope>NUCLEOTIDE SEQUENCE</scope>
</reference>
<protein>
    <submittedName>
        <fullName evidence="1">Uncharacterized protein</fullName>
    </submittedName>
</protein>
<evidence type="ECO:0000313" key="1">
    <source>
        <dbReference type="EMBL" id="CAB4125175.1"/>
    </source>
</evidence>